<dbReference type="Pfam" id="PF02518">
    <property type="entry name" value="HATPase_c"/>
    <property type="match status" value="1"/>
</dbReference>
<evidence type="ECO:0000256" key="9">
    <source>
        <dbReference type="SAM" id="MobiDB-lite"/>
    </source>
</evidence>
<keyword evidence="3" id="KW-0597">Phosphoprotein</keyword>
<keyword evidence="6 11" id="KW-0418">Kinase</keyword>
<dbReference type="Gene3D" id="3.30.450.280">
    <property type="entry name" value="GAF domain"/>
    <property type="match status" value="1"/>
</dbReference>
<sequence length="482" mass="53822">MDDITRLCRAQTRLTMLQISLLARMAIVFPFLADLAHGELKVYVKAKDPEYFLVIAQQRPHTVYLPGKDSAVGKLVRCIEEPLIKETFQTGKPARGKREWNYGSMIDMFTFGIHDGDKVIGVLNFEVDLDKLSIEGYSHLLDAAVAVLYHARHILNPEQFRPITASDGIIITDAHSRIVFADAAAQRIYRVLGVGSLRGGHLFDRQMTQHVTRETVETERPWQKEITAGGLILIRREIVIREGGNLCMRIVIISDVTETRAKDKEIRIKSAVIQEIHHRVKNNLQAIASLLRIQARRAKTAEVKAALKESVNRILSISVVHEYLSQQGSEDIDVQEVMGHIFDLAARNMTDREFTIRTEFQGPRLILPSKCASSVALVLNELVLNAMEHAFGGRKSGLIGLAVQEDEDHWHLDFYDDGAGLPDGFEDLPRKSLGLTIVQTLVEGDLGGTFSIENDERGPGHGTHARLCIPKLQPNPTDEGQG</sequence>
<evidence type="ECO:0000256" key="3">
    <source>
        <dbReference type="ARBA" id="ARBA00022553"/>
    </source>
</evidence>
<dbReference type="GO" id="GO:0004673">
    <property type="term" value="F:protein histidine kinase activity"/>
    <property type="evidence" value="ECO:0007669"/>
    <property type="project" value="UniProtKB-EC"/>
</dbReference>
<evidence type="ECO:0000256" key="6">
    <source>
        <dbReference type="ARBA" id="ARBA00022777"/>
    </source>
</evidence>
<keyword evidence="4 11" id="KW-0808">Transferase</keyword>
<dbReference type="PROSITE" id="PS50109">
    <property type="entry name" value="HIS_KIN"/>
    <property type="match status" value="1"/>
</dbReference>
<dbReference type="GO" id="GO:0000160">
    <property type="term" value="P:phosphorelay signal transduction system"/>
    <property type="evidence" value="ECO:0007669"/>
    <property type="project" value="UniProtKB-KW"/>
</dbReference>
<dbReference type="EC" id="2.7.13.3" evidence="2"/>
<organism evidence="11 12">
    <name type="scientific">Mitsuokella jalaludinii</name>
    <dbReference type="NCBI Taxonomy" id="187979"/>
    <lineage>
        <taxon>Bacteria</taxon>
        <taxon>Bacillati</taxon>
        <taxon>Bacillota</taxon>
        <taxon>Negativicutes</taxon>
        <taxon>Selenomonadales</taxon>
        <taxon>Selenomonadaceae</taxon>
        <taxon>Mitsuokella</taxon>
    </lineage>
</organism>
<keyword evidence="8" id="KW-0902">Two-component regulatory system</keyword>
<feature type="region of interest" description="Disordered" evidence="9">
    <location>
        <begin position="449"/>
        <end position="482"/>
    </location>
</feature>
<dbReference type="InterPro" id="IPR022066">
    <property type="entry name" value="PdtaS_GAF"/>
</dbReference>
<dbReference type="Gene3D" id="3.30.450.20">
    <property type="entry name" value="PAS domain"/>
    <property type="match status" value="1"/>
</dbReference>
<evidence type="ECO:0000256" key="2">
    <source>
        <dbReference type="ARBA" id="ARBA00012438"/>
    </source>
</evidence>
<dbReference type="eggNOG" id="COG3920">
    <property type="taxonomic scope" value="Bacteria"/>
</dbReference>
<dbReference type="OrthoDB" id="9767435at2"/>
<evidence type="ECO:0000313" key="11">
    <source>
        <dbReference type="EMBL" id="CUN76755.1"/>
    </source>
</evidence>
<dbReference type="AlphaFoldDB" id="A0A173ZNG8"/>
<dbReference type="SUPFAM" id="SSF55874">
    <property type="entry name" value="ATPase domain of HSP90 chaperone/DNA topoisomerase II/histidine kinase"/>
    <property type="match status" value="1"/>
</dbReference>
<keyword evidence="5" id="KW-0547">Nucleotide-binding</keyword>
<dbReference type="PANTHER" id="PTHR41523">
    <property type="entry name" value="TWO-COMPONENT SYSTEM SENSOR PROTEIN"/>
    <property type="match status" value="1"/>
</dbReference>
<evidence type="ECO:0000256" key="8">
    <source>
        <dbReference type="ARBA" id="ARBA00023012"/>
    </source>
</evidence>
<evidence type="ECO:0000256" key="7">
    <source>
        <dbReference type="ARBA" id="ARBA00022840"/>
    </source>
</evidence>
<keyword evidence="12" id="KW-1185">Reference proteome</keyword>
<dbReference type="Pfam" id="PF12282">
    <property type="entry name" value="GAF_PdtaS"/>
    <property type="match status" value="1"/>
</dbReference>
<evidence type="ECO:0000259" key="10">
    <source>
        <dbReference type="PROSITE" id="PS50109"/>
    </source>
</evidence>
<evidence type="ECO:0000256" key="4">
    <source>
        <dbReference type="ARBA" id="ARBA00022679"/>
    </source>
</evidence>
<dbReference type="RefSeq" id="WP_055161654.1">
    <property type="nucleotide sequence ID" value="NZ_CABIWZ010000007.1"/>
</dbReference>
<name>A0A173ZNG8_9FIRM</name>
<evidence type="ECO:0000256" key="1">
    <source>
        <dbReference type="ARBA" id="ARBA00000085"/>
    </source>
</evidence>
<gene>
    <name evidence="11" type="primary">pdtaS</name>
    <name evidence="11" type="ORF">ERS852385_01323</name>
</gene>
<dbReference type="GO" id="GO:0005524">
    <property type="term" value="F:ATP binding"/>
    <property type="evidence" value="ECO:0007669"/>
    <property type="project" value="UniProtKB-KW"/>
</dbReference>
<dbReference type="SMART" id="SM00387">
    <property type="entry name" value="HATPase_c"/>
    <property type="match status" value="1"/>
</dbReference>
<dbReference type="STRING" id="187979.ERS852385_01323"/>
<dbReference type="SUPFAM" id="SSF55785">
    <property type="entry name" value="PYP-like sensor domain (PAS domain)"/>
    <property type="match status" value="1"/>
</dbReference>
<dbReference type="PANTHER" id="PTHR41523:SF8">
    <property type="entry name" value="ETHYLENE RESPONSE SENSOR PROTEIN"/>
    <property type="match status" value="1"/>
</dbReference>
<keyword evidence="7" id="KW-0067">ATP-binding</keyword>
<dbReference type="InterPro" id="IPR005467">
    <property type="entry name" value="His_kinase_dom"/>
</dbReference>
<protein>
    <recommendedName>
        <fullName evidence="2">histidine kinase</fullName>
        <ecNumber evidence="2">2.7.13.3</ecNumber>
    </recommendedName>
</protein>
<dbReference type="InterPro" id="IPR035965">
    <property type="entry name" value="PAS-like_dom_sf"/>
</dbReference>
<accession>A0A173ZNG8</accession>
<dbReference type="Gene3D" id="3.30.565.10">
    <property type="entry name" value="Histidine kinase-like ATPase, C-terminal domain"/>
    <property type="match status" value="1"/>
</dbReference>
<dbReference type="InterPro" id="IPR011495">
    <property type="entry name" value="Sig_transdc_His_kin_sub2_dim/P"/>
</dbReference>
<evidence type="ECO:0000313" key="12">
    <source>
        <dbReference type="Proteomes" id="UP000095546"/>
    </source>
</evidence>
<dbReference type="InterPro" id="IPR003594">
    <property type="entry name" value="HATPase_dom"/>
</dbReference>
<dbReference type="Pfam" id="PF07568">
    <property type="entry name" value="HisKA_2"/>
    <property type="match status" value="1"/>
</dbReference>
<feature type="domain" description="Histidine kinase" evidence="10">
    <location>
        <begin position="275"/>
        <end position="473"/>
    </location>
</feature>
<evidence type="ECO:0000256" key="5">
    <source>
        <dbReference type="ARBA" id="ARBA00022741"/>
    </source>
</evidence>
<dbReference type="EMBL" id="CYYU01000007">
    <property type="protein sequence ID" value="CUN76755.1"/>
    <property type="molecule type" value="Genomic_DNA"/>
</dbReference>
<comment type="catalytic activity">
    <reaction evidence="1">
        <text>ATP + protein L-histidine = ADP + protein N-phospho-L-histidine.</text>
        <dbReference type="EC" id="2.7.13.3"/>
    </reaction>
</comment>
<dbReference type="Proteomes" id="UP000095546">
    <property type="component" value="Unassembled WGS sequence"/>
</dbReference>
<reference evidence="11 12" key="1">
    <citation type="submission" date="2015-09" db="EMBL/GenBank/DDBJ databases">
        <authorList>
            <consortium name="Pathogen Informatics"/>
        </authorList>
    </citation>
    <scope>NUCLEOTIDE SEQUENCE [LARGE SCALE GENOMIC DNA]</scope>
    <source>
        <strain evidence="11 12">2789STDY5608828</strain>
    </source>
</reference>
<dbReference type="InterPro" id="IPR038424">
    <property type="entry name" value="H_kinase_PdtaS_GAF_sf"/>
</dbReference>
<proteinExistence type="predicted"/>
<dbReference type="InterPro" id="IPR036890">
    <property type="entry name" value="HATPase_C_sf"/>
</dbReference>